<protein>
    <submittedName>
        <fullName evidence="1">Uncharacterized protein</fullName>
    </submittedName>
</protein>
<reference evidence="1" key="1">
    <citation type="submission" date="2014-09" db="EMBL/GenBank/DDBJ databases">
        <authorList>
            <person name="Magalhaes I.L.F."/>
            <person name="Oliveira U."/>
            <person name="Santos F.R."/>
            <person name="Vidigal T.H.D.A."/>
            <person name="Brescovit A.D."/>
            <person name="Santos A.J."/>
        </authorList>
    </citation>
    <scope>NUCLEOTIDE SEQUENCE</scope>
    <source>
        <tissue evidence="1">Shoot tissue taken approximately 20 cm above the soil surface</tissue>
    </source>
</reference>
<name>A0A0A8Y7B3_ARUDO</name>
<sequence length="27" mass="3289">MATESREPRPWFPLSSSDVWVDLKYKY</sequence>
<accession>A0A0A8Y7B3</accession>
<dbReference type="EMBL" id="GBRH01276890">
    <property type="protein sequence ID" value="JAD21005.1"/>
    <property type="molecule type" value="Transcribed_RNA"/>
</dbReference>
<dbReference type="AlphaFoldDB" id="A0A0A8Y7B3"/>
<organism evidence="1">
    <name type="scientific">Arundo donax</name>
    <name type="common">Giant reed</name>
    <name type="synonym">Donax arundinaceus</name>
    <dbReference type="NCBI Taxonomy" id="35708"/>
    <lineage>
        <taxon>Eukaryota</taxon>
        <taxon>Viridiplantae</taxon>
        <taxon>Streptophyta</taxon>
        <taxon>Embryophyta</taxon>
        <taxon>Tracheophyta</taxon>
        <taxon>Spermatophyta</taxon>
        <taxon>Magnoliopsida</taxon>
        <taxon>Liliopsida</taxon>
        <taxon>Poales</taxon>
        <taxon>Poaceae</taxon>
        <taxon>PACMAD clade</taxon>
        <taxon>Arundinoideae</taxon>
        <taxon>Arundineae</taxon>
        <taxon>Arundo</taxon>
    </lineage>
</organism>
<proteinExistence type="predicted"/>
<reference evidence="1" key="2">
    <citation type="journal article" date="2015" name="Data Brief">
        <title>Shoot transcriptome of the giant reed, Arundo donax.</title>
        <authorList>
            <person name="Barrero R.A."/>
            <person name="Guerrero F.D."/>
            <person name="Moolhuijzen P."/>
            <person name="Goolsby J.A."/>
            <person name="Tidwell J."/>
            <person name="Bellgard S.E."/>
            <person name="Bellgard M.I."/>
        </authorList>
    </citation>
    <scope>NUCLEOTIDE SEQUENCE</scope>
    <source>
        <tissue evidence="1">Shoot tissue taken approximately 20 cm above the soil surface</tissue>
    </source>
</reference>
<evidence type="ECO:0000313" key="1">
    <source>
        <dbReference type="EMBL" id="JAD21005.1"/>
    </source>
</evidence>